<organism evidence="2">
    <name type="scientific">uncultured Caudovirales phage</name>
    <dbReference type="NCBI Taxonomy" id="2100421"/>
    <lineage>
        <taxon>Viruses</taxon>
        <taxon>Duplodnaviria</taxon>
        <taxon>Heunggongvirae</taxon>
        <taxon>Uroviricota</taxon>
        <taxon>Caudoviricetes</taxon>
        <taxon>Peduoviridae</taxon>
        <taxon>Maltschvirus</taxon>
        <taxon>Maltschvirus maltsch</taxon>
    </lineage>
</organism>
<name>A0A2H4J5N0_9CAUD</name>
<protein>
    <submittedName>
        <fullName evidence="2">Uncharacterized protein</fullName>
    </submittedName>
</protein>
<sequence length="67" mass="7785">MNFPTFNPKDIRPWMIKYRFAARIFCLAMLPVSPFVYGAAILWKNRSGFSEIKMLAKAAFLPWKAKS</sequence>
<dbReference type="EMBL" id="MF417839">
    <property type="protein sequence ID" value="ASN67401.1"/>
    <property type="molecule type" value="Genomic_DNA"/>
</dbReference>
<keyword evidence="1" id="KW-0472">Membrane</keyword>
<gene>
    <name evidence="2" type="ORF">2AX2_29</name>
    <name evidence="3" type="ORF">3S7_29</name>
    <name evidence="4" type="ORF">9AX4_8</name>
</gene>
<proteinExistence type="predicted"/>
<evidence type="ECO:0000313" key="4">
    <source>
        <dbReference type="EMBL" id="ASN71968.1"/>
    </source>
</evidence>
<evidence type="ECO:0000313" key="3">
    <source>
        <dbReference type="EMBL" id="ASN71708.1"/>
    </source>
</evidence>
<keyword evidence="1" id="KW-1133">Transmembrane helix</keyword>
<accession>A0A2H4J5N0</accession>
<reference evidence="2" key="1">
    <citation type="submission" date="2017-06" db="EMBL/GenBank/DDBJ databases">
        <title>Novel phages from South African skin metaviromes.</title>
        <authorList>
            <person name="van Zyl L.J."/>
            <person name="Abrahams Y."/>
            <person name="Stander E.A."/>
            <person name="Kirby B.M."/>
            <person name="Clavaud C."/>
            <person name="Farcet C."/>
            <person name="Breton L."/>
            <person name="Trindade M.I."/>
        </authorList>
    </citation>
    <scope>NUCLEOTIDE SEQUENCE</scope>
</reference>
<dbReference type="EMBL" id="MF417931">
    <property type="protein sequence ID" value="ASN71708.1"/>
    <property type="molecule type" value="Genomic_DNA"/>
</dbReference>
<evidence type="ECO:0000256" key="1">
    <source>
        <dbReference type="SAM" id="Phobius"/>
    </source>
</evidence>
<keyword evidence="1" id="KW-0812">Transmembrane</keyword>
<dbReference type="EMBL" id="MF417938">
    <property type="protein sequence ID" value="ASN71968.1"/>
    <property type="molecule type" value="Genomic_DNA"/>
</dbReference>
<feature type="transmembrane region" description="Helical" evidence="1">
    <location>
        <begin position="20"/>
        <end position="43"/>
    </location>
</feature>
<evidence type="ECO:0000313" key="2">
    <source>
        <dbReference type="EMBL" id="ASN67401.1"/>
    </source>
</evidence>